<keyword evidence="2" id="KW-1133">Transmembrane helix</keyword>
<dbReference type="InParanoid" id="I1BYU8"/>
<sequence>MIGFYALKSNWIFMTTTLFALSFISLGLSTFLFLGYKTFKHSRPVIVSTLVNLNLLLQPATRYLSRSRLIGPLFAGLMPITSAMDPRLNMFDKSILVIKYLEDSDLFHQRKRLTEGATDLKRPKYSLSLAYTLSIASKLVYEDVEVIKYELKKAGFDIDRTFRPIAYKNICAFIAEKDDDILLVFRGTNPLNMQNYITNITFNMTQIQSLKGVSMGKVHQGFWKAMGEPKTKENKLLSKRTLRIELNNTSVYRTIVSVVKGVFKMFQFLSVHLFHHVKEPIDNTWIGPDQDIRSHSMYSQAEQYILELLHKEQESKGLGLSSHGRTRGRKRLFITGHSLGGAMGTIFLAKMLQSNSPLLDYFEGLYTFGQPKIGDAVFSRVFSPQMSNSAYNITLYPPNPHTNEPVPVRPISFVHLSGLLNRHVIKRLVQENQIRILFRILFPFFLNDHFPSDYCDSLRKGKVNWVIMGSHGLEGGNNNGSNDKDDGYSIVDVHS</sequence>
<dbReference type="EMBL" id="CH476735">
    <property type="protein sequence ID" value="EIE81378.1"/>
    <property type="molecule type" value="Genomic_DNA"/>
</dbReference>
<dbReference type="CDD" id="cd00519">
    <property type="entry name" value="Lipase_3"/>
    <property type="match status" value="1"/>
</dbReference>
<dbReference type="OrthoDB" id="2338663at2759"/>
<protein>
    <recommendedName>
        <fullName evidence="3">Fungal lipase-type domain-containing protein</fullName>
    </recommendedName>
</protein>
<dbReference type="PANTHER" id="PTHR46086">
    <property type="entry name" value="ALPHA/BETA-HYDROLASES SUPERFAMILY PROTEIN"/>
    <property type="match status" value="1"/>
</dbReference>
<keyword evidence="2" id="KW-0812">Transmembrane</keyword>
<dbReference type="InterPro" id="IPR029058">
    <property type="entry name" value="AB_hydrolase_fold"/>
</dbReference>
<dbReference type="eggNOG" id="KOG4569">
    <property type="taxonomic scope" value="Eukaryota"/>
</dbReference>
<feature type="transmembrane region" description="Helical" evidence="2">
    <location>
        <begin position="12"/>
        <end position="34"/>
    </location>
</feature>
<dbReference type="AlphaFoldDB" id="I1BYU8"/>
<evidence type="ECO:0000256" key="1">
    <source>
        <dbReference type="SAM" id="MobiDB-lite"/>
    </source>
</evidence>
<dbReference type="InterPro" id="IPR002921">
    <property type="entry name" value="Fungal_lipase-type"/>
</dbReference>
<dbReference type="OMA" id="GRNRIYF"/>
<dbReference type="SUPFAM" id="SSF53474">
    <property type="entry name" value="alpha/beta-Hydrolases"/>
    <property type="match status" value="1"/>
</dbReference>
<evidence type="ECO:0000313" key="4">
    <source>
        <dbReference type="EMBL" id="EIE81378.1"/>
    </source>
</evidence>
<feature type="compositionally biased region" description="Basic and acidic residues" evidence="1">
    <location>
        <begin position="482"/>
        <end position="495"/>
    </location>
</feature>
<feature type="domain" description="Fungal lipase-type" evidence="3">
    <location>
        <begin position="183"/>
        <end position="394"/>
    </location>
</feature>
<keyword evidence="5" id="KW-1185">Reference proteome</keyword>
<name>I1BYU8_RHIO9</name>
<accession>I1BYU8</accession>
<dbReference type="PANTHER" id="PTHR46086:SF3">
    <property type="entry name" value="TRIACYLGLYCEROL LIPASE OBL1"/>
    <property type="match status" value="1"/>
</dbReference>
<proteinExistence type="predicted"/>
<dbReference type="Pfam" id="PF01764">
    <property type="entry name" value="Lipase_3"/>
    <property type="match status" value="1"/>
</dbReference>
<gene>
    <name evidence="4" type="ORF">RO3G_06083</name>
</gene>
<feature type="region of interest" description="Disordered" evidence="1">
    <location>
        <begin position="474"/>
        <end position="495"/>
    </location>
</feature>
<evidence type="ECO:0000256" key="2">
    <source>
        <dbReference type="SAM" id="Phobius"/>
    </source>
</evidence>
<dbReference type="Proteomes" id="UP000009138">
    <property type="component" value="Unassembled WGS sequence"/>
</dbReference>
<organism evidence="4 5">
    <name type="scientific">Rhizopus delemar (strain RA 99-880 / ATCC MYA-4621 / FGSC 9543 / NRRL 43880)</name>
    <name type="common">Mucormycosis agent</name>
    <name type="synonym">Rhizopus arrhizus var. delemar</name>
    <dbReference type="NCBI Taxonomy" id="246409"/>
    <lineage>
        <taxon>Eukaryota</taxon>
        <taxon>Fungi</taxon>
        <taxon>Fungi incertae sedis</taxon>
        <taxon>Mucoromycota</taxon>
        <taxon>Mucoromycotina</taxon>
        <taxon>Mucoromycetes</taxon>
        <taxon>Mucorales</taxon>
        <taxon>Mucorineae</taxon>
        <taxon>Rhizopodaceae</taxon>
        <taxon>Rhizopus</taxon>
    </lineage>
</organism>
<dbReference type="GO" id="GO:0006629">
    <property type="term" value="P:lipid metabolic process"/>
    <property type="evidence" value="ECO:0007669"/>
    <property type="project" value="InterPro"/>
</dbReference>
<reference evidence="4 5" key="1">
    <citation type="journal article" date="2009" name="PLoS Genet.">
        <title>Genomic analysis of the basal lineage fungus Rhizopus oryzae reveals a whole-genome duplication.</title>
        <authorList>
            <person name="Ma L.-J."/>
            <person name="Ibrahim A.S."/>
            <person name="Skory C."/>
            <person name="Grabherr M.G."/>
            <person name="Burger G."/>
            <person name="Butler M."/>
            <person name="Elias M."/>
            <person name="Idnurm A."/>
            <person name="Lang B.F."/>
            <person name="Sone T."/>
            <person name="Abe A."/>
            <person name="Calvo S.E."/>
            <person name="Corrochano L.M."/>
            <person name="Engels R."/>
            <person name="Fu J."/>
            <person name="Hansberg W."/>
            <person name="Kim J.-M."/>
            <person name="Kodira C.D."/>
            <person name="Koehrsen M.J."/>
            <person name="Liu B."/>
            <person name="Miranda-Saavedra D."/>
            <person name="O'Leary S."/>
            <person name="Ortiz-Castellanos L."/>
            <person name="Poulter R."/>
            <person name="Rodriguez-Romero J."/>
            <person name="Ruiz-Herrera J."/>
            <person name="Shen Y.-Q."/>
            <person name="Zeng Q."/>
            <person name="Galagan J."/>
            <person name="Birren B.W."/>
            <person name="Cuomo C.A."/>
            <person name="Wickes B.L."/>
        </authorList>
    </citation>
    <scope>NUCLEOTIDE SEQUENCE [LARGE SCALE GENOMIC DNA]</scope>
    <source>
        <strain evidence="5">RA 99-880 / ATCC MYA-4621 / FGSC 9543 / NRRL 43880</strain>
    </source>
</reference>
<dbReference type="STRING" id="246409.I1BYU8"/>
<dbReference type="GO" id="GO:0004806">
    <property type="term" value="F:triacylglycerol lipase activity"/>
    <property type="evidence" value="ECO:0007669"/>
    <property type="project" value="InterPro"/>
</dbReference>
<keyword evidence="2" id="KW-0472">Membrane</keyword>
<dbReference type="GeneID" id="93613054"/>
<dbReference type="RefSeq" id="XP_067516774.1">
    <property type="nucleotide sequence ID" value="XM_067660673.1"/>
</dbReference>
<dbReference type="InterPro" id="IPR044819">
    <property type="entry name" value="OBL-like"/>
</dbReference>
<dbReference type="VEuPathDB" id="FungiDB:RO3G_06083"/>
<evidence type="ECO:0000313" key="5">
    <source>
        <dbReference type="Proteomes" id="UP000009138"/>
    </source>
</evidence>
<dbReference type="Gene3D" id="3.40.50.1820">
    <property type="entry name" value="alpha/beta hydrolase"/>
    <property type="match status" value="1"/>
</dbReference>
<evidence type="ECO:0000259" key="3">
    <source>
        <dbReference type="Pfam" id="PF01764"/>
    </source>
</evidence>